<evidence type="ECO:0000313" key="1">
    <source>
        <dbReference type="EMBL" id="MQM18546.1"/>
    </source>
</evidence>
<name>A0A843XGV4_COLES</name>
<dbReference type="AlphaFoldDB" id="A0A843XGV4"/>
<reference evidence="1" key="1">
    <citation type="submission" date="2017-07" db="EMBL/GenBank/DDBJ databases">
        <title>Taro Niue Genome Assembly and Annotation.</title>
        <authorList>
            <person name="Atibalentja N."/>
            <person name="Keating K."/>
            <person name="Fields C.J."/>
        </authorList>
    </citation>
    <scope>NUCLEOTIDE SEQUENCE</scope>
    <source>
        <strain evidence="1">Niue_2</strain>
        <tissue evidence="1">Leaf</tissue>
    </source>
</reference>
<keyword evidence="2" id="KW-1185">Reference proteome</keyword>
<sequence>MNRLPHPKHSCEHGFLASAAALRGSWGRRCWRLGSAARPPPSKVIGARRHLGRRHERLLVVAWGLSPDVLFSSPPPVFGSQSTEEAAIVVFGCRGEVDAFPTATARCRSTLCGAYLSGAVLVRAGADAEVVDSFFPCVGGGSVASQSRPGHWQFGVARVVVVGACTICNGRTTVRAVAPVELWRSPWLEAAPQTSAVWLGESVTLVEVSKVMACP</sequence>
<evidence type="ECO:0000313" key="2">
    <source>
        <dbReference type="Proteomes" id="UP000652761"/>
    </source>
</evidence>
<proteinExistence type="predicted"/>
<dbReference type="EMBL" id="NMUH01008262">
    <property type="protein sequence ID" value="MQM18546.1"/>
    <property type="molecule type" value="Genomic_DNA"/>
</dbReference>
<accession>A0A843XGV4</accession>
<dbReference type="Proteomes" id="UP000652761">
    <property type="component" value="Unassembled WGS sequence"/>
</dbReference>
<comment type="caution">
    <text evidence="1">The sequence shown here is derived from an EMBL/GenBank/DDBJ whole genome shotgun (WGS) entry which is preliminary data.</text>
</comment>
<organism evidence="1 2">
    <name type="scientific">Colocasia esculenta</name>
    <name type="common">Wild taro</name>
    <name type="synonym">Arum esculentum</name>
    <dbReference type="NCBI Taxonomy" id="4460"/>
    <lineage>
        <taxon>Eukaryota</taxon>
        <taxon>Viridiplantae</taxon>
        <taxon>Streptophyta</taxon>
        <taxon>Embryophyta</taxon>
        <taxon>Tracheophyta</taxon>
        <taxon>Spermatophyta</taxon>
        <taxon>Magnoliopsida</taxon>
        <taxon>Liliopsida</taxon>
        <taxon>Araceae</taxon>
        <taxon>Aroideae</taxon>
        <taxon>Colocasieae</taxon>
        <taxon>Colocasia</taxon>
    </lineage>
</organism>
<protein>
    <submittedName>
        <fullName evidence="1">Uncharacterized protein</fullName>
    </submittedName>
</protein>
<gene>
    <name evidence="1" type="ORF">Taro_051539</name>
</gene>